<feature type="non-terminal residue" evidence="2">
    <location>
        <position position="1"/>
    </location>
</feature>
<dbReference type="Proteomes" id="UP000789901">
    <property type="component" value="Unassembled WGS sequence"/>
</dbReference>
<accession>A0ABN7X291</accession>
<name>A0ABN7X291_GIGMA</name>
<feature type="non-terminal residue" evidence="2">
    <location>
        <position position="187"/>
    </location>
</feature>
<proteinExistence type="predicted"/>
<organism evidence="2 3">
    <name type="scientific">Gigaspora margarita</name>
    <dbReference type="NCBI Taxonomy" id="4874"/>
    <lineage>
        <taxon>Eukaryota</taxon>
        <taxon>Fungi</taxon>
        <taxon>Fungi incertae sedis</taxon>
        <taxon>Mucoromycota</taxon>
        <taxon>Glomeromycotina</taxon>
        <taxon>Glomeromycetes</taxon>
        <taxon>Diversisporales</taxon>
        <taxon>Gigasporaceae</taxon>
        <taxon>Gigaspora</taxon>
    </lineage>
</organism>
<comment type="caution">
    <text evidence="2">The sequence shown here is derived from an EMBL/GenBank/DDBJ whole genome shotgun (WGS) entry which is preliminary data.</text>
</comment>
<protein>
    <submittedName>
        <fullName evidence="2">8662_t:CDS:1</fullName>
    </submittedName>
</protein>
<feature type="compositionally biased region" description="Polar residues" evidence="1">
    <location>
        <begin position="154"/>
        <end position="171"/>
    </location>
</feature>
<evidence type="ECO:0000313" key="3">
    <source>
        <dbReference type="Proteomes" id="UP000789901"/>
    </source>
</evidence>
<feature type="region of interest" description="Disordered" evidence="1">
    <location>
        <begin position="124"/>
        <end position="187"/>
    </location>
</feature>
<evidence type="ECO:0000256" key="1">
    <source>
        <dbReference type="SAM" id="MobiDB-lite"/>
    </source>
</evidence>
<reference evidence="2 3" key="1">
    <citation type="submission" date="2021-06" db="EMBL/GenBank/DDBJ databases">
        <authorList>
            <person name="Kallberg Y."/>
            <person name="Tangrot J."/>
            <person name="Rosling A."/>
        </authorList>
    </citation>
    <scope>NUCLEOTIDE SEQUENCE [LARGE SCALE GENOMIC DNA]</scope>
    <source>
        <strain evidence="2 3">120-4 pot B 10/14</strain>
    </source>
</reference>
<gene>
    <name evidence="2" type="ORF">GMARGA_LOCUS37354</name>
</gene>
<keyword evidence="3" id="KW-1185">Reference proteome</keyword>
<dbReference type="EMBL" id="CAJVQB010077494">
    <property type="protein sequence ID" value="CAG8844899.1"/>
    <property type="molecule type" value="Genomic_DNA"/>
</dbReference>
<evidence type="ECO:0000313" key="2">
    <source>
        <dbReference type="EMBL" id="CAG8844899.1"/>
    </source>
</evidence>
<sequence length="187" mass="21874">INDPEHITKLNKCKSCRINEDLDTAVKHCTFRKQLRSKKRALQNNWLKKAKEANEFWLEVLLESIIGKKHHIQKLVIKKGANGKKYDKKVQESMFGIMKQEKTQPRLEMIRGVISIEREVKEGIAKDNKRKPQTAKEISDPKSSKKQKGKEKQITQLETNSIDPQPEQQTLKVKRRVNKENQDPLRK</sequence>
<feature type="compositionally biased region" description="Basic and acidic residues" evidence="1">
    <location>
        <begin position="178"/>
        <end position="187"/>
    </location>
</feature>